<evidence type="ECO:0000256" key="6">
    <source>
        <dbReference type="ARBA" id="ARBA00022822"/>
    </source>
</evidence>
<evidence type="ECO:0000256" key="9">
    <source>
        <dbReference type="HAMAP-Rule" id="MF_00135"/>
    </source>
</evidence>
<dbReference type="Gene3D" id="3.20.20.70">
    <property type="entry name" value="Aldolase class I"/>
    <property type="match status" value="1"/>
</dbReference>
<dbReference type="CDD" id="cd00405">
    <property type="entry name" value="PRAI"/>
    <property type="match status" value="1"/>
</dbReference>
<dbReference type="InterPro" id="IPR044643">
    <property type="entry name" value="TrpF_fam"/>
</dbReference>
<feature type="domain" description="N-(5'phosphoribosyl) anthranilate isomerase (PRAI)" evidence="10">
    <location>
        <begin position="7"/>
        <end position="206"/>
    </location>
</feature>
<dbReference type="InterPro" id="IPR001240">
    <property type="entry name" value="PRAI_dom"/>
</dbReference>
<reference evidence="11 12" key="1">
    <citation type="submission" date="2022-02" db="EMBL/GenBank/DDBJ databases">
        <authorList>
            <person name="Min J."/>
        </authorList>
    </citation>
    <scope>NUCLEOTIDE SEQUENCE [LARGE SCALE GENOMIC DNA]</scope>
    <source>
        <strain evidence="11 12">GR10-1</strain>
    </source>
</reference>
<dbReference type="HAMAP" id="MF_00135">
    <property type="entry name" value="PRAI"/>
    <property type="match status" value="1"/>
</dbReference>
<evidence type="ECO:0000256" key="1">
    <source>
        <dbReference type="ARBA" id="ARBA00001164"/>
    </source>
</evidence>
<dbReference type="EC" id="5.3.1.24" evidence="3 9"/>
<protein>
    <recommendedName>
        <fullName evidence="4 9">N-(5'-phosphoribosyl)anthranilate isomerase</fullName>
        <shortName evidence="9">PRAI</shortName>
        <ecNumber evidence="3 9">5.3.1.24</ecNumber>
    </recommendedName>
</protein>
<gene>
    <name evidence="9" type="primary">trpF</name>
    <name evidence="11" type="ORF">MKP09_03915</name>
</gene>
<evidence type="ECO:0000256" key="3">
    <source>
        <dbReference type="ARBA" id="ARBA00012572"/>
    </source>
</evidence>
<organism evidence="11 12">
    <name type="scientific">Niabella ginsengisoli</name>
    <dbReference type="NCBI Taxonomy" id="522298"/>
    <lineage>
        <taxon>Bacteria</taxon>
        <taxon>Pseudomonadati</taxon>
        <taxon>Bacteroidota</taxon>
        <taxon>Chitinophagia</taxon>
        <taxon>Chitinophagales</taxon>
        <taxon>Chitinophagaceae</taxon>
        <taxon>Niabella</taxon>
    </lineage>
</organism>
<comment type="similarity">
    <text evidence="9">Belongs to the TrpF family.</text>
</comment>
<dbReference type="InterPro" id="IPR011060">
    <property type="entry name" value="RibuloseP-bd_barrel"/>
</dbReference>
<dbReference type="GO" id="GO:0016853">
    <property type="term" value="F:isomerase activity"/>
    <property type="evidence" value="ECO:0007669"/>
    <property type="project" value="UniProtKB-KW"/>
</dbReference>
<evidence type="ECO:0000256" key="7">
    <source>
        <dbReference type="ARBA" id="ARBA00023141"/>
    </source>
</evidence>
<keyword evidence="8 9" id="KW-0413">Isomerase</keyword>
<dbReference type="EMBL" id="JAKWBL010000001">
    <property type="protein sequence ID" value="MCH5597116.1"/>
    <property type="molecule type" value="Genomic_DNA"/>
</dbReference>
<evidence type="ECO:0000259" key="10">
    <source>
        <dbReference type="Pfam" id="PF00697"/>
    </source>
</evidence>
<sequence>MNDVKIKVCGMTSLKQVQELALIGVDYAGFIFYEKSPRHLGNKIAASDLKYFSDIKKVGVFVNESKEKIIRTIDEYGLDAVQLHGDETPELCESLKDTITVIKAFRVTGDEDLVNMLQPYEDSVDYFLFDTKAKEYGGTGKKFDWSVLEKISINKPYFLSGGIGINDIEQVKLFTSANNVFAVDVNSKFETEPGVKEIFPLKEFVAQIRG</sequence>
<dbReference type="InterPro" id="IPR013785">
    <property type="entry name" value="Aldolase_TIM"/>
</dbReference>
<keyword evidence="6 9" id="KW-0822">Tryptophan biosynthesis</keyword>
<evidence type="ECO:0000313" key="12">
    <source>
        <dbReference type="Proteomes" id="UP001202248"/>
    </source>
</evidence>
<evidence type="ECO:0000256" key="8">
    <source>
        <dbReference type="ARBA" id="ARBA00023235"/>
    </source>
</evidence>
<proteinExistence type="inferred from homology"/>
<dbReference type="PANTHER" id="PTHR42894">
    <property type="entry name" value="N-(5'-PHOSPHORIBOSYL)ANTHRANILATE ISOMERASE"/>
    <property type="match status" value="1"/>
</dbReference>
<evidence type="ECO:0000256" key="4">
    <source>
        <dbReference type="ARBA" id="ARBA00022272"/>
    </source>
</evidence>
<keyword evidence="12" id="KW-1185">Reference proteome</keyword>
<keyword evidence="5 9" id="KW-0028">Amino-acid biosynthesis</keyword>
<name>A0ABS9SFH4_9BACT</name>
<evidence type="ECO:0000256" key="5">
    <source>
        <dbReference type="ARBA" id="ARBA00022605"/>
    </source>
</evidence>
<dbReference type="PANTHER" id="PTHR42894:SF1">
    <property type="entry name" value="N-(5'-PHOSPHORIBOSYL)ANTHRANILATE ISOMERASE"/>
    <property type="match status" value="1"/>
</dbReference>
<evidence type="ECO:0000313" key="11">
    <source>
        <dbReference type="EMBL" id="MCH5597116.1"/>
    </source>
</evidence>
<comment type="catalytic activity">
    <reaction evidence="1 9">
        <text>N-(5-phospho-beta-D-ribosyl)anthranilate = 1-(2-carboxyphenylamino)-1-deoxy-D-ribulose 5-phosphate</text>
        <dbReference type="Rhea" id="RHEA:21540"/>
        <dbReference type="ChEBI" id="CHEBI:18277"/>
        <dbReference type="ChEBI" id="CHEBI:58613"/>
        <dbReference type="EC" id="5.3.1.24"/>
    </reaction>
</comment>
<accession>A0ABS9SFH4</accession>
<dbReference type="Pfam" id="PF00697">
    <property type="entry name" value="PRAI"/>
    <property type="match status" value="1"/>
</dbReference>
<dbReference type="SUPFAM" id="SSF51366">
    <property type="entry name" value="Ribulose-phoshate binding barrel"/>
    <property type="match status" value="1"/>
</dbReference>
<comment type="pathway">
    <text evidence="2 9">Amino-acid biosynthesis; L-tryptophan biosynthesis; L-tryptophan from chorismate: step 3/5.</text>
</comment>
<keyword evidence="7 9" id="KW-0057">Aromatic amino acid biosynthesis</keyword>
<dbReference type="RefSeq" id="WP_240826524.1">
    <property type="nucleotide sequence ID" value="NZ_JAKWBL010000001.1"/>
</dbReference>
<dbReference type="Proteomes" id="UP001202248">
    <property type="component" value="Unassembled WGS sequence"/>
</dbReference>
<comment type="caution">
    <text evidence="11">The sequence shown here is derived from an EMBL/GenBank/DDBJ whole genome shotgun (WGS) entry which is preliminary data.</text>
</comment>
<evidence type="ECO:0000256" key="2">
    <source>
        <dbReference type="ARBA" id="ARBA00004664"/>
    </source>
</evidence>